<dbReference type="GO" id="GO:0008233">
    <property type="term" value="F:peptidase activity"/>
    <property type="evidence" value="ECO:0007669"/>
    <property type="project" value="UniProtKB-KW"/>
</dbReference>
<evidence type="ECO:0000259" key="4">
    <source>
        <dbReference type="PROSITE" id="PS50175"/>
    </source>
</evidence>
<dbReference type="Gene3D" id="2.30.42.10">
    <property type="match status" value="1"/>
</dbReference>
<dbReference type="InterPro" id="IPR001969">
    <property type="entry name" value="Aspartic_peptidase_AS"/>
</dbReference>
<feature type="chain" id="PRO_5046388168" evidence="2">
    <location>
        <begin position="21"/>
        <end position="613"/>
    </location>
</feature>
<evidence type="ECO:0000256" key="1">
    <source>
        <dbReference type="ARBA" id="ARBA00022801"/>
    </source>
</evidence>
<evidence type="ECO:0000259" key="3">
    <source>
        <dbReference type="PROSITE" id="PS50106"/>
    </source>
</evidence>
<dbReference type="InterPro" id="IPR001478">
    <property type="entry name" value="PDZ"/>
</dbReference>
<dbReference type="GO" id="GO:0006508">
    <property type="term" value="P:proteolysis"/>
    <property type="evidence" value="ECO:0007669"/>
    <property type="project" value="UniProtKB-KW"/>
</dbReference>
<feature type="domain" description="Peptidase A2" evidence="4">
    <location>
        <begin position="277"/>
        <end position="361"/>
    </location>
</feature>
<organism evidence="5 6">
    <name type="scientific">Sphingomonas alba</name>
    <dbReference type="NCBI Taxonomy" id="2908208"/>
    <lineage>
        <taxon>Bacteria</taxon>
        <taxon>Pseudomonadati</taxon>
        <taxon>Pseudomonadota</taxon>
        <taxon>Alphaproteobacteria</taxon>
        <taxon>Sphingomonadales</taxon>
        <taxon>Sphingomonadaceae</taxon>
        <taxon>Sphingomonas</taxon>
    </lineage>
</organism>
<sequence>MRFLALPLGALLLCAPLGSAETAPAAAQALSPETAQLVARYIEWRGGKTFAALNNYHLVADVEADGLKGTTTEWRDRSNRSRDEYDLGVTKGLSVHAAKDGWNRDDALVTPQGRHATEDDRRALAIEFGDAFRGGASVQRLADEQFDGKTFAVLRITFGDADSYDLILDPATGAQYGRRTKAGGAPNFTRLSDWRLINGVRFPFLREAYRSNGKLDSTIRVRSIETNAKFADSLFAKPEGKKTLSFAAGTHSTGRIKYNPFTGTRIYIPAKVNGRDVEVLLDSGADSSVLDKGFADSIGSKTVKGGVAVGTGGETEAGLANNVRIAIGNMALDLPTVGVVDLASVGKRIGIPLPVVLGRDVFLQSIVDIDPSGPTIAFHDPATFTPPAGATLVPLDPQGGLRVVQASVEGQPDAPMLFDLGNGGYMTLGAAYWQAHNLLDGRKSSTRSSGAIGGEQINHVATLKTVRFAGVTFHDVPAQFDAPNIERDSDRDAGNIGMPILKRFRMMIDFQNSRMYVIPIAERISQPFDRDRSGLRAVQDGDKLVVRHVSKGSPAEAAGWKAGDVITSIDGQAIGPQFASSQLSLWSWRPEGTVVTLTMADGSTRKLALADYF</sequence>
<dbReference type="SUPFAM" id="SSF50630">
    <property type="entry name" value="Acid proteases"/>
    <property type="match status" value="1"/>
</dbReference>
<dbReference type="RefSeq" id="WP_249848816.1">
    <property type="nucleotide sequence ID" value="NZ_JAMGBD010000002.1"/>
</dbReference>
<evidence type="ECO:0000256" key="2">
    <source>
        <dbReference type="SAM" id="SignalP"/>
    </source>
</evidence>
<dbReference type="EMBL" id="JAMGBD010000002">
    <property type="protein sequence ID" value="MCL6684404.1"/>
    <property type="molecule type" value="Genomic_DNA"/>
</dbReference>
<evidence type="ECO:0000313" key="5">
    <source>
        <dbReference type="EMBL" id="MCL6684404.1"/>
    </source>
</evidence>
<proteinExistence type="predicted"/>
<dbReference type="Pfam" id="PF17820">
    <property type="entry name" value="PDZ_6"/>
    <property type="match status" value="1"/>
</dbReference>
<keyword evidence="2" id="KW-0732">Signal</keyword>
<accession>A0ABT0RQ43</accession>
<reference evidence="5" key="1">
    <citation type="submission" date="2022-05" db="EMBL/GenBank/DDBJ databases">
        <authorList>
            <person name="Jo J.-H."/>
            <person name="Im W.-T."/>
        </authorList>
    </citation>
    <scope>NUCLEOTIDE SEQUENCE</scope>
    <source>
        <strain evidence="5">SE158</strain>
    </source>
</reference>
<name>A0ABT0RQ43_9SPHN</name>
<keyword evidence="6" id="KW-1185">Reference proteome</keyword>
<feature type="domain" description="PDZ" evidence="3">
    <location>
        <begin position="534"/>
        <end position="574"/>
    </location>
</feature>
<gene>
    <name evidence="5" type="ORF">LZ536_10915</name>
</gene>
<dbReference type="PROSITE" id="PS00141">
    <property type="entry name" value="ASP_PROTEASE"/>
    <property type="match status" value="1"/>
</dbReference>
<dbReference type="InterPro" id="IPR001995">
    <property type="entry name" value="Peptidase_A2_cat"/>
</dbReference>
<dbReference type="Proteomes" id="UP001165363">
    <property type="component" value="Unassembled WGS sequence"/>
</dbReference>
<evidence type="ECO:0000313" key="6">
    <source>
        <dbReference type="Proteomes" id="UP001165363"/>
    </source>
</evidence>
<protein>
    <submittedName>
        <fullName evidence="5">Aspartyl protease family protein</fullName>
    </submittedName>
</protein>
<dbReference type="PROSITE" id="PS50175">
    <property type="entry name" value="ASP_PROT_RETROV"/>
    <property type="match status" value="1"/>
</dbReference>
<keyword evidence="1" id="KW-0378">Hydrolase</keyword>
<dbReference type="InterPro" id="IPR041489">
    <property type="entry name" value="PDZ_6"/>
</dbReference>
<dbReference type="Gene3D" id="2.40.70.10">
    <property type="entry name" value="Acid Proteases"/>
    <property type="match status" value="2"/>
</dbReference>
<comment type="caution">
    <text evidence="5">The sequence shown here is derived from an EMBL/GenBank/DDBJ whole genome shotgun (WGS) entry which is preliminary data.</text>
</comment>
<keyword evidence="5" id="KW-0645">Protease</keyword>
<dbReference type="SUPFAM" id="SSF50156">
    <property type="entry name" value="PDZ domain-like"/>
    <property type="match status" value="1"/>
</dbReference>
<dbReference type="InterPro" id="IPR036034">
    <property type="entry name" value="PDZ_sf"/>
</dbReference>
<feature type="signal peptide" evidence="2">
    <location>
        <begin position="1"/>
        <end position="20"/>
    </location>
</feature>
<dbReference type="PROSITE" id="PS50106">
    <property type="entry name" value="PDZ"/>
    <property type="match status" value="1"/>
</dbReference>
<dbReference type="Pfam" id="PF13650">
    <property type="entry name" value="Asp_protease_2"/>
    <property type="match status" value="1"/>
</dbReference>
<dbReference type="InterPro" id="IPR021109">
    <property type="entry name" value="Peptidase_aspartic_dom_sf"/>
</dbReference>